<evidence type="ECO:0000313" key="1">
    <source>
        <dbReference type="EMBL" id="KAF7635118.1"/>
    </source>
</evidence>
<dbReference type="AlphaFoldDB" id="A0A8S9ZPP7"/>
<dbReference type="EMBL" id="JABEBT010000046">
    <property type="protein sequence ID" value="KAF7635118.1"/>
    <property type="molecule type" value="Genomic_DNA"/>
</dbReference>
<proteinExistence type="predicted"/>
<reference evidence="1" key="1">
    <citation type="journal article" date="2020" name="Ecol. Evol.">
        <title>Genome structure and content of the rice root-knot nematode (Meloidogyne graminicola).</title>
        <authorList>
            <person name="Phan N.T."/>
            <person name="Danchin E.G.J."/>
            <person name="Klopp C."/>
            <person name="Perfus-Barbeoch L."/>
            <person name="Kozlowski D.K."/>
            <person name="Koutsovoulos G.D."/>
            <person name="Lopez-Roques C."/>
            <person name="Bouchez O."/>
            <person name="Zahm M."/>
            <person name="Besnard G."/>
            <person name="Bellafiore S."/>
        </authorList>
    </citation>
    <scope>NUCLEOTIDE SEQUENCE</scope>
    <source>
        <strain evidence="1">VN-18</strain>
    </source>
</reference>
<sequence length="93" mass="11116">KNDTYLKNAKKLCHFKLYIKMNSLGRGIDLRRLPYRFIPFYSSSNNLINNGQRFRRSQPLLPPLIVDQITNDDFNLEPFIISTWEDGKKKRKR</sequence>
<comment type="caution">
    <text evidence="1">The sequence shown here is derived from an EMBL/GenBank/DDBJ whole genome shotgun (WGS) entry which is preliminary data.</text>
</comment>
<organism evidence="1 2">
    <name type="scientific">Meloidogyne graminicola</name>
    <dbReference type="NCBI Taxonomy" id="189291"/>
    <lineage>
        <taxon>Eukaryota</taxon>
        <taxon>Metazoa</taxon>
        <taxon>Ecdysozoa</taxon>
        <taxon>Nematoda</taxon>
        <taxon>Chromadorea</taxon>
        <taxon>Rhabditida</taxon>
        <taxon>Tylenchina</taxon>
        <taxon>Tylenchomorpha</taxon>
        <taxon>Tylenchoidea</taxon>
        <taxon>Meloidogynidae</taxon>
        <taxon>Meloidogyninae</taxon>
        <taxon>Meloidogyne</taxon>
    </lineage>
</organism>
<dbReference type="Proteomes" id="UP000605970">
    <property type="component" value="Unassembled WGS sequence"/>
</dbReference>
<name>A0A8S9ZPP7_9BILA</name>
<evidence type="ECO:0000313" key="2">
    <source>
        <dbReference type="Proteomes" id="UP000605970"/>
    </source>
</evidence>
<gene>
    <name evidence="1" type="ORF">Mgra_00005399</name>
</gene>
<keyword evidence="2" id="KW-1185">Reference proteome</keyword>
<dbReference type="OrthoDB" id="5890650at2759"/>
<accession>A0A8S9ZPP7</accession>
<feature type="non-terminal residue" evidence="1">
    <location>
        <position position="1"/>
    </location>
</feature>
<protein>
    <submittedName>
        <fullName evidence="1">Uncharacterized protein</fullName>
    </submittedName>
</protein>